<gene>
    <name evidence="2" type="ORF">JKP34_07580</name>
</gene>
<dbReference type="EMBL" id="JAERQG010000002">
    <property type="protein sequence ID" value="MBL0765105.1"/>
    <property type="molecule type" value="Genomic_DNA"/>
</dbReference>
<dbReference type="AlphaFoldDB" id="A0A937AA55"/>
<dbReference type="Proteomes" id="UP000642920">
    <property type="component" value="Unassembled WGS sequence"/>
</dbReference>
<reference evidence="2" key="1">
    <citation type="submission" date="2021-01" db="EMBL/GenBank/DDBJ databases">
        <title>Marivirga sp. nov., isolated from intertidal surface sediments.</title>
        <authorList>
            <person name="Zhang M."/>
        </authorList>
    </citation>
    <scope>NUCLEOTIDE SEQUENCE</scope>
    <source>
        <strain evidence="2">SM1354</strain>
    </source>
</reference>
<dbReference type="RefSeq" id="WP_201919426.1">
    <property type="nucleotide sequence ID" value="NZ_JAERQG010000002.1"/>
</dbReference>
<evidence type="ECO:0000256" key="1">
    <source>
        <dbReference type="SAM" id="Coils"/>
    </source>
</evidence>
<sequence length="96" mass="11217">MSTHEEFKKSSKQKLEELLAKYEEVRVTARQKASDRQEEFKRHIEELDKAKAELEEKWNRVQHFGDETAEELSNVFSASANAFSKSVDDVKSKLEK</sequence>
<dbReference type="SUPFAM" id="SSF58113">
    <property type="entry name" value="Apolipoprotein A-I"/>
    <property type="match status" value="1"/>
</dbReference>
<feature type="coiled-coil region" evidence="1">
    <location>
        <begin position="8"/>
        <end position="57"/>
    </location>
</feature>
<comment type="caution">
    <text evidence="2">The sequence shown here is derived from an EMBL/GenBank/DDBJ whole genome shotgun (WGS) entry which is preliminary data.</text>
</comment>
<name>A0A937AA55_9BACT</name>
<evidence type="ECO:0000313" key="3">
    <source>
        <dbReference type="Proteomes" id="UP000642920"/>
    </source>
</evidence>
<accession>A0A937AA55</accession>
<keyword evidence="3" id="KW-1185">Reference proteome</keyword>
<organism evidence="2 3">
    <name type="scientific">Marivirga atlantica</name>
    <dbReference type="NCBI Taxonomy" id="1548457"/>
    <lineage>
        <taxon>Bacteria</taxon>
        <taxon>Pseudomonadati</taxon>
        <taxon>Bacteroidota</taxon>
        <taxon>Cytophagia</taxon>
        <taxon>Cytophagales</taxon>
        <taxon>Marivirgaceae</taxon>
        <taxon>Marivirga</taxon>
    </lineage>
</organism>
<protein>
    <submittedName>
        <fullName evidence="2">Uncharacterized protein</fullName>
    </submittedName>
</protein>
<proteinExistence type="predicted"/>
<keyword evidence="1" id="KW-0175">Coiled coil</keyword>
<evidence type="ECO:0000313" key="2">
    <source>
        <dbReference type="EMBL" id="MBL0765105.1"/>
    </source>
</evidence>